<evidence type="ECO:0000313" key="1">
    <source>
        <dbReference type="EMBL" id="AWN34457.1"/>
    </source>
</evidence>
<organism evidence="1 2">
    <name type="scientific">Methylobacterium radiodurans</name>
    <dbReference type="NCBI Taxonomy" id="2202828"/>
    <lineage>
        <taxon>Bacteria</taxon>
        <taxon>Pseudomonadati</taxon>
        <taxon>Pseudomonadota</taxon>
        <taxon>Alphaproteobacteria</taxon>
        <taxon>Hyphomicrobiales</taxon>
        <taxon>Methylobacteriaceae</taxon>
        <taxon>Methylobacterium</taxon>
    </lineage>
</organism>
<dbReference type="Proteomes" id="UP000246058">
    <property type="component" value="Chromosome"/>
</dbReference>
<dbReference type="OrthoDB" id="8019777at2"/>
<keyword evidence="2" id="KW-1185">Reference proteome</keyword>
<sequence length="88" mass="10160">MPESRPESRIAWTTTDVAGVPLRRCVGRVGQVEVGICEYDGSNRLWTWWSPLAEDVWGHAPSAEGAQQHCETWLRDWLENFRPFFDGR</sequence>
<dbReference type="EMBL" id="CP029551">
    <property type="protein sequence ID" value="AWN34457.1"/>
    <property type="molecule type" value="Genomic_DNA"/>
</dbReference>
<accession>A0A2U8VLL3</accession>
<evidence type="ECO:0000313" key="2">
    <source>
        <dbReference type="Proteomes" id="UP000246058"/>
    </source>
</evidence>
<dbReference type="RefSeq" id="WP_109949598.1">
    <property type="nucleotide sequence ID" value="NZ_CP029551.1"/>
</dbReference>
<name>A0A2U8VLL3_9HYPH</name>
<dbReference type="AlphaFoldDB" id="A0A2U8VLL3"/>
<protein>
    <submittedName>
        <fullName evidence="1">Uncharacterized protein</fullName>
    </submittedName>
</protein>
<proteinExistence type="predicted"/>
<dbReference type="KEGG" id="meti:DK427_00760"/>
<reference evidence="1 2" key="1">
    <citation type="submission" date="2018-05" db="EMBL/GenBank/DDBJ databases">
        <title>Complete Genome Sequence of Methylobacterium sp. 17Sr1-43.</title>
        <authorList>
            <person name="Srinivasan S."/>
        </authorList>
    </citation>
    <scope>NUCLEOTIDE SEQUENCE [LARGE SCALE GENOMIC DNA]</scope>
    <source>
        <strain evidence="1 2">17Sr1-43</strain>
    </source>
</reference>
<gene>
    <name evidence="1" type="ORF">DK427_00760</name>
</gene>